<name>A0AAE0WCL0_9BIVA</name>
<reference evidence="1" key="3">
    <citation type="submission" date="2023-05" db="EMBL/GenBank/DDBJ databases">
        <authorList>
            <person name="Smith C.H."/>
        </authorList>
    </citation>
    <scope>NUCLEOTIDE SEQUENCE</scope>
    <source>
        <strain evidence="1">CHS0354</strain>
        <tissue evidence="1">Mantle</tissue>
    </source>
</reference>
<accession>A0AAE0WCL0</accession>
<evidence type="ECO:0000313" key="2">
    <source>
        <dbReference type="Proteomes" id="UP001195483"/>
    </source>
</evidence>
<comment type="caution">
    <text evidence="1">The sequence shown here is derived from an EMBL/GenBank/DDBJ whole genome shotgun (WGS) entry which is preliminary data.</text>
</comment>
<proteinExistence type="predicted"/>
<sequence length="127" mass="13838">MQGKDVHSIDSTYTYPLWKNIEVMEIAGNQLSGVKGNVGYASGHPDLQYDSFLIKGCRSSYIDIPMPSEPITDDIALVLFVYPQAPLQGTLLHYNASNWSIVIRDIKMALNGSTLLVSFTGGNGAVD</sequence>
<evidence type="ECO:0000313" key="1">
    <source>
        <dbReference type="EMBL" id="KAK3608400.1"/>
    </source>
</evidence>
<keyword evidence="2" id="KW-1185">Reference proteome</keyword>
<gene>
    <name evidence="1" type="ORF">CHS0354_035399</name>
</gene>
<dbReference type="EMBL" id="JAEAOA010002070">
    <property type="protein sequence ID" value="KAK3608400.1"/>
    <property type="molecule type" value="Genomic_DNA"/>
</dbReference>
<reference evidence="1" key="2">
    <citation type="journal article" date="2021" name="Genome Biol. Evol.">
        <title>Developing a high-quality reference genome for a parasitic bivalve with doubly uniparental inheritance (Bivalvia: Unionida).</title>
        <authorList>
            <person name="Smith C.H."/>
        </authorList>
    </citation>
    <scope>NUCLEOTIDE SEQUENCE</scope>
    <source>
        <strain evidence="1">CHS0354</strain>
        <tissue evidence="1">Mantle</tissue>
    </source>
</reference>
<dbReference type="Proteomes" id="UP001195483">
    <property type="component" value="Unassembled WGS sequence"/>
</dbReference>
<reference evidence="1" key="1">
    <citation type="journal article" date="2021" name="Genome Biol. Evol.">
        <title>A High-Quality Reference Genome for a Parasitic Bivalve with Doubly Uniparental Inheritance (Bivalvia: Unionida).</title>
        <authorList>
            <person name="Smith C.H."/>
        </authorList>
    </citation>
    <scope>NUCLEOTIDE SEQUENCE</scope>
    <source>
        <strain evidence="1">CHS0354</strain>
    </source>
</reference>
<protein>
    <submittedName>
        <fullName evidence="1">Uncharacterized protein</fullName>
    </submittedName>
</protein>
<organism evidence="1 2">
    <name type="scientific">Potamilus streckersoni</name>
    <dbReference type="NCBI Taxonomy" id="2493646"/>
    <lineage>
        <taxon>Eukaryota</taxon>
        <taxon>Metazoa</taxon>
        <taxon>Spiralia</taxon>
        <taxon>Lophotrochozoa</taxon>
        <taxon>Mollusca</taxon>
        <taxon>Bivalvia</taxon>
        <taxon>Autobranchia</taxon>
        <taxon>Heteroconchia</taxon>
        <taxon>Palaeoheterodonta</taxon>
        <taxon>Unionida</taxon>
        <taxon>Unionoidea</taxon>
        <taxon>Unionidae</taxon>
        <taxon>Ambleminae</taxon>
        <taxon>Lampsilini</taxon>
        <taxon>Potamilus</taxon>
    </lineage>
</organism>
<dbReference type="AlphaFoldDB" id="A0AAE0WCL0"/>